<dbReference type="GO" id="GO:0005524">
    <property type="term" value="F:ATP binding"/>
    <property type="evidence" value="ECO:0007669"/>
    <property type="project" value="UniProtKB-KW"/>
</dbReference>
<dbReference type="Proteomes" id="UP001552299">
    <property type="component" value="Unassembled WGS sequence"/>
</dbReference>
<evidence type="ECO:0000256" key="8">
    <source>
        <dbReference type="ARBA" id="ARBA00022840"/>
    </source>
</evidence>
<reference evidence="12 13" key="1">
    <citation type="journal article" date="2024" name="Plant Biotechnol. J.">
        <title>Dendrobium thyrsiflorum genome and its molecular insights into genes involved in important horticultural traits.</title>
        <authorList>
            <person name="Chen B."/>
            <person name="Wang J.Y."/>
            <person name="Zheng P.J."/>
            <person name="Li K.L."/>
            <person name="Liang Y.M."/>
            <person name="Chen X.F."/>
            <person name="Zhang C."/>
            <person name="Zhao X."/>
            <person name="He X."/>
            <person name="Zhang G.Q."/>
            <person name="Liu Z.J."/>
            <person name="Xu Q."/>
        </authorList>
    </citation>
    <scope>NUCLEOTIDE SEQUENCE [LARGE SCALE GENOMIC DNA]</scope>
    <source>
        <strain evidence="12">GZMU011</strain>
    </source>
</reference>
<feature type="region of interest" description="Disordered" evidence="10">
    <location>
        <begin position="452"/>
        <end position="472"/>
    </location>
</feature>
<dbReference type="PROSITE" id="PS00108">
    <property type="entry name" value="PROTEIN_KINASE_ST"/>
    <property type="match status" value="1"/>
</dbReference>
<evidence type="ECO:0000256" key="10">
    <source>
        <dbReference type="SAM" id="MobiDB-lite"/>
    </source>
</evidence>
<protein>
    <recommendedName>
        <fullName evidence="11">Protein kinase domain-containing protein</fullName>
    </recommendedName>
</protein>
<organism evidence="12 13">
    <name type="scientific">Dendrobium thyrsiflorum</name>
    <name type="common">Pinecone-like raceme dendrobium</name>
    <name type="synonym">Orchid</name>
    <dbReference type="NCBI Taxonomy" id="117978"/>
    <lineage>
        <taxon>Eukaryota</taxon>
        <taxon>Viridiplantae</taxon>
        <taxon>Streptophyta</taxon>
        <taxon>Embryophyta</taxon>
        <taxon>Tracheophyta</taxon>
        <taxon>Spermatophyta</taxon>
        <taxon>Magnoliopsida</taxon>
        <taxon>Liliopsida</taxon>
        <taxon>Asparagales</taxon>
        <taxon>Orchidaceae</taxon>
        <taxon>Epidendroideae</taxon>
        <taxon>Malaxideae</taxon>
        <taxon>Dendrobiinae</taxon>
        <taxon>Dendrobium</taxon>
    </lineage>
</organism>
<dbReference type="Gene3D" id="1.10.510.10">
    <property type="entry name" value="Transferase(Phosphotransferase) domain 1"/>
    <property type="match status" value="1"/>
</dbReference>
<keyword evidence="8" id="KW-0067">ATP-binding</keyword>
<name>A0ABD0UME2_DENTH</name>
<evidence type="ECO:0000256" key="1">
    <source>
        <dbReference type="ARBA" id="ARBA00004236"/>
    </source>
</evidence>
<evidence type="ECO:0000256" key="5">
    <source>
        <dbReference type="ARBA" id="ARBA00022679"/>
    </source>
</evidence>
<sequence>MPRNSKFAEPTEVVIKIAATDWRRHYYKHLVGAHRILLGSLLPPRNKLVSTENRGSADSAGTLGRSFFLAGLSPAQILLLNSHLGCGYDLNRGNLGRYRMGCLFSCFHPCRRETSRRIDDSRNGHAESLEHRRNQSMDGGVADCVVSFTFKDLANATQNFKESNLLGEGGFGKVVAIKQLNLEGLQGAKEFLTEVLILGTLQHSNLVNLVGYCIEGDQRLLVYEFMPMGSLEDHLFFLVVLAKFFAYQLFFMADRAPAMAQLEWNTRIKIALGAAQGLAYLHDVANPPVIYRDMKAANVLLDNDFNPKLSDFGLAKIGPVGDNTHVSTRVMGTYGYCAPDYAMSGKLTMKSDIYSFGVLLLELITGRKAFDTSKAAAEQNLVTWAWPFLFEEKRSKKLADPSLRGRYPENALRHLVVIASMCLQEQARFRPIIADVVFAINFLATRPYIPETGSRTRRSPSSSPLCDDTRTPSRFHC</sequence>
<dbReference type="InterPro" id="IPR001245">
    <property type="entry name" value="Ser-Thr/Tyr_kinase_cat_dom"/>
</dbReference>
<gene>
    <name evidence="12" type="ORF">M5K25_017477</name>
</gene>
<dbReference type="InterPro" id="IPR011009">
    <property type="entry name" value="Kinase-like_dom_sf"/>
</dbReference>
<accession>A0ABD0UME2</accession>
<comment type="subcellular location">
    <subcellularLocation>
        <location evidence="1">Cell membrane</location>
    </subcellularLocation>
</comment>
<comment type="caution">
    <text evidence="12">The sequence shown here is derived from an EMBL/GenBank/DDBJ whole genome shotgun (WGS) entry which is preliminary data.</text>
</comment>
<evidence type="ECO:0000256" key="7">
    <source>
        <dbReference type="ARBA" id="ARBA00022777"/>
    </source>
</evidence>
<keyword evidence="6" id="KW-0547">Nucleotide-binding</keyword>
<comment type="similarity">
    <text evidence="2">Belongs to the protein kinase superfamily. Ser/Thr protein kinase family.</text>
</comment>
<evidence type="ECO:0000256" key="6">
    <source>
        <dbReference type="ARBA" id="ARBA00022741"/>
    </source>
</evidence>
<dbReference type="AlphaFoldDB" id="A0ABD0UME2"/>
<dbReference type="InterPro" id="IPR000719">
    <property type="entry name" value="Prot_kinase_dom"/>
</dbReference>
<dbReference type="PANTHER" id="PTHR47985">
    <property type="entry name" value="OS07G0668900 PROTEIN"/>
    <property type="match status" value="1"/>
</dbReference>
<evidence type="ECO:0000313" key="13">
    <source>
        <dbReference type="Proteomes" id="UP001552299"/>
    </source>
</evidence>
<dbReference type="PROSITE" id="PS50011">
    <property type="entry name" value="PROTEIN_KINASE_DOM"/>
    <property type="match status" value="1"/>
</dbReference>
<dbReference type="FunFam" id="1.10.510.10:FF:000032">
    <property type="entry name" value="Serine/threonine-protein kinase PBS1"/>
    <property type="match status" value="1"/>
</dbReference>
<evidence type="ECO:0000313" key="12">
    <source>
        <dbReference type="EMBL" id="KAL0913982.1"/>
    </source>
</evidence>
<dbReference type="SUPFAM" id="SSF56112">
    <property type="entry name" value="Protein kinase-like (PK-like)"/>
    <property type="match status" value="1"/>
</dbReference>
<keyword evidence="5" id="KW-0808">Transferase</keyword>
<keyword evidence="3" id="KW-1003">Cell membrane</keyword>
<keyword evidence="7" id="KW-0418">Kinase</keyword>
<keyword evidence="4" id="KW-0723">Serine/threonine-protein kinase</keyword>
<dbReference type="GO" id="GO:0004674">
    <property type="term" value="F:protein serine/threonine kinase activity"/>
    <property type="evidence" value="ECO:0007669"/>
    <property type="project" value="UniProtKB-KW"/>
</dbReference>
<dbReference type="Pfam" id="PF07714">
    <property type="entry name" value="PK_Tyr_Ser-Thr"/>
    <property type="match status" value="1"/>
</dbReference>
<evidence type="ECO:0000256" key="2">
    <source>
        <dbReference type="ARBA" id="ARBA00008684"/>
    </source>
</evidence>
<keyword evidence="9" id="KW-0472">Membrane</keyword>
<keyword evidence="13" id="KW-1185">Reference proteome</keyword>
<evidence type="ECO:0000256" key="9">
    <source>
        <dbReference type="ARBA" id="ARBA00023136"/>
    </source>
</evidence>
<evidence type="ECO:0000256" key="3">
    <source>
        <dbReference type="ARBA" id="ARBA00022475"/>
    </source>
</evidence>
<dbReference type="GO" id="GO:0005886">
    <property type="term" value="C:plasma membrane"/>
    <property type="evidence" value="ECO:0007669"/>
    <property type="project" value="UniProtKB-SubCell"/>
</dbReference>
<feature type="domain" description="Protein kinase" evidence="11">
    <location>
        <begin position="160"/>
        <end position="449"/>
    </location>
</feature>
<dbReference type="PANTHER" id="PTHR47985:SF3">
    <property type="entry name" value="SERINE_THREONINE-PROTEIN KINASE PBL21-RELATED"/>
    <property type="match status" value="1"/>
</dbReference>
<dbReference type="SMART" id="SM00220">
    <property type="entry name" value="S_TKc"/>
    <property type="match status" value="1"/>
</dbReference>
<dbReference type="Gene3D" id="3.30.200.20">
    <property type="entry name" value="Phosphorylase Kinase, domain 1"/>
    <property type="match status" value="1"/>
</dbReference>
<dbReference type="InterPro" id="IPR008271">
    <property type="entry name" value="Ser/Thr_kinase_AS"/>
</dbReference>
<proteinExistence type="inferred from homology"/>
<evidence type="ECO:0000256" key="4">
    <source>
        <dbReference type="ARBA" id="ARBA00022527"/>
    </source>
</evidence>
<dbReference type="EMBL" id="JANQDX010000013">
    <property type="protein sequence ID" value="KAL0913982.1"/>
    <property type="molecule type" value="Genomic_DNA"/>
</dbReference>
<evidence type="ECO:0000259" key="11">
    <source>
        <dbReference type="PROSITE" id="PS50011"/>
    </source>
</evidence>